<reference evidence="1 2" key="1">
    <citation type="journal article" date="2018" name="Nat. Biotechnol.">
        <title>A standardized bacterial taxonomy based on genome phylogeny substantially revises the tree of life.</title>
        <authorList>
            <person name="Parks D.H."/>
            <person name="Chuvochina M."/>
            <person name="Waite D.W."/>
            <person name="Rinke C."/>
            <person name="Skarshewski A."/>
            <person name="Chaumeil P.A."/>
            <person name="Hugenholtz P."/>
        </authorList>
    </citation>
    <scope>NUCLEOTIDE SEQUENCE [LARGE SCALE GENOMIC DNA]</scope>
    <source>
        <strain evidence="1">UBA10227</strain>
    </source>
</reference>
<evidence type="ECO:0000313" key="2">
    <source>
        <dbReference type="Proteomes" id="UP000263268"/>
    </source>
</evidence>
<accession>A0A3D6BU08</accession>
<dbReference type="AlphaFoldDB" id="A0A3D6BU08"/>
<comment type="caution">
    <text evidence="1">The sequence shown here is derived from an EMBL/GenBank/DDBJ whole genome shotgun (WGS) entry which is preliminary data.</text>
</comment>
<organism evidence="1 2">
    <name type="scientific">Xanthomarina gelatinilytica</name>
    <dbReference type="NCBI Taxonomy" id="1137281"/>
    <lineage>
        <taxon>Bacteria</taxon>
        <taxon>Pseudomonadati</taxon>
        <taxon>Bacteroidota</taxon>
        <taxon>Flavobacteriia</taxon>
        <taxon>Flavobacteriales</taxon>
        <taxon>Flavobacteriaceae</taxon>
        <taxon>Xanthomarina</taxon>
    </lineage>
</organism>
<evidence type="ECO:0000313" key="1">
    <source>
        <dbReference type="EMBL" id="HCY82364.1"/>
    </source>
</evidence>
<sequence>AYKTEAERIKTHEASGLYQFEIANLYYQQGQEYQSGTNKTNRWKIKDAEQLCNSIIKRFPKSRAAEKSNILLEQIHQESLSILSESYLP</sequence>
<dbReference type="Proteomes" id="UP000263268">
    <property type="component" value="Unassembled WGS sequence"/>
</dbReference>
<feature type="non-terminal residue" evidence="1">
    <location>
        <position position="89"/>
    </location>
</feature>
<dbReference type="InterPro" id="IPR011990">
    <property type="entry name" value="TPR-like_helical_dom_sf"/>
</dbReference>
<dbReference type="EMBL" id="DPRK01000200">
    <property type="protein sequence ID" value="HCY82364.1"/>
    <property type="molecule type" value="Genomic_DNA"/>
</dbReference>
<feature type="non-terminal residue" evidence="1">
    <location>
        <position position="1"/>
    </location>
</feature>
<gene>
    <name evidence="1" type="ORF">DHV22_12565</name>
</gene>
<name>A0A3D6BU08_9FLAO</name>
<protein>
    <recommendedName>
        <fullName evidence="3">Outer membrane protein assembly factor BamD</fullName>
    </recommendedName>
</protein>
<proteinExistence type="predicted"/>
<evidence type="ECO:0008006" key="3">
    <source>
        <dbReference type="Google" id="ProtNLM"/>
    </source>
</evidence>
<dbReference type="Gene3D" id="1.25.40.10">
    <property type="entry name" value="Tetratricopeptide repeat domain"/>
    <property type="match status" value="1"/>
</dbReference>